<dbReference type="InParanoid" id="A0A1V9XMK2"/>
<name>A0A1V9XMK2_9ACAR</name>
<feature type="region of interest" description="Disordered" evidence="1">
    <location>
        <begin position="15"/>
        <end position="52"/>
    </location>
</feature>
<reference evidence="2 3" key="1">
    <citation type="journal article" date="2017" name="Gigascience">
        <title>Draft genome of the honey bee ectoparasitic mite, Tropilaelaps mercedesae, is shaped by the parasitic life history.</title>
        <authorList>
            <person name="Dong X."/>
            <person name="Armstrong S.D."/>
            <person name="Xia D."/>
            <person name="Makepeace B.L."/>
            <person name="Darby A.C."/>
            <person name="Kadowaki T."/>
        </authorList>
    </citation>
    <scope>NUCLEOTIDE SEQUENCE [LARGE SCALE GENOMIC DNA]</scope>
    <source>
        <strain evidence="2">Wuxi-XJTLU</strain>
    </source>
</reference>
<accession>A0A1V9XMK2</accession>
<comment type="caution">
    <text evidence="2">The sequence shown here is derived from an EMBL/GenBank/DDBJ whole genome shotgun (WGS) entry which is preliminary data.</text>
</comment>
<keyword evidence="3" id="KW-1185">Reference proteome</keyword>
<gene>
    <name evidence="2" type="ORF">BIW11_03382</name>
</gene>
<organism evidence="2 3">
    <name type="scientific">Tropilaelaps mercedesae</name>
    <dbReference type="NCBI Taxonomy" id="418985"/>
    <lineage>
        <taxon>Eukaryota</taxon>
        <taxon>Metazoa</taxon>
        <taxon>Ecdysozoa</taxon>
        <taxon>Arthropoda</taxon>
        <taxon>Chelicerata</taxon>
        <taxon>Arachnida</taxon>
        <taxon>Acari</taxon>
        <taxon>Parasitiformes</taxon>
        <taxon>Mesostigmata</taxon>
        <taxon>Gamasina</taxon>
        <taxon>Dermanyssoidea</taxon>
        <taxon>Laelapidae</taxon>
        <taxon>Tropilaelaps</taxon>
    </lineage>
</organism>
<feature type="compositionally biased region" description="Pro residues" evidence="1">
    <location>
        <begin position="23"/>
        <end position="32"/>
    </location>
</feature>
<proteinExistence type="predicted"/>
<protein>
    <submittedName>
        <fullName evidence="2">Uncharacterized protein</fullName>
    </submittedName>
</protein>
<dbReference type="EMBL" id="MNPL01007535">
    <property type="protein sequence ID" value="OQR74706.1"/>
    <property type="molecule type" value="Genomic_DNA"/>
</dbReference>
<sequence length="52" mass="5712">MFSFAWLGCESRFSIDNNKKPVSQPPTASPPPEDTEDVSSSLAVTDLRSKLK</sequence>
<dbReference type="Proteomes" id="UP000192247">
    <property type="component" value="Unassembled WGS sequence"/>
</dbReference>
<dbReference type="AlphaFoldDB" id="A0A1V9XMK2"/>
<feature type="non-terminal residue" evidence="2">
    <location>
        <position position="52"/>
    </location>
</feature>
<evidence type="ECO:0000256" key="1">
    <source>
        <dbReference type="SAM" id="MobiDB-lite"/>
    </source>
</evidence>
<evidence type="ECO:0000313" key="2">
    <source>
        <dbReference type="EMBL" id="OQR74706.1"/>
    </source>
</evidence>
<evidence type="ECO:0000313" key="3">
    <source>
        <dbReference type="Proteomes" id="UP000192247"/>
    </source>
</evidence>